<dbReference type="PANTHER" id="PTHR11609:SF5">
    <property type="entry name" value="PHOSPHORIBOSYLAMINOIMIDAZOLE CARBOXYLASE"/>
    <property type="match status" value="1"/>
</dbReference>
<evidence type="ECO:0000313" key="11">
    <source>
        <dbReference type="Proteomes" id="UP001321804"/>
    </source>
</evidence>
<keyword evidence="3 8" id="KW-0547">Nucleotide-binding</keyword>
<dbReference type="GO" id="GO:0005829">
    <property type="term" value="C:cytosol"/>
    <property type="evidence" value="ECO:0007669"/>
    <property type="project" value="TreeGrafter"/>
</dbReference>
<dbReference type="Gene3D" id="3.40.50.20">
    <property type="match status" value="1"/>
</dbReference>
<comment type="cofactor">
    <cofactor evidence="2">
        <name>Mg(2+)</name>
        <dbReference type="ChEBI" id="CHEBI:18420"/>
    </cofactor>
</comment>
<dbReference type="Pfam" id="PF22660">
    <property type="entry name" value="RS_preATP-grasp-like"/>
    <property type="match status" value="1"/>
</dbReference>
<evidence type="ECO:0000256" key="6">
    <source>
        <dbReference type="ARBA" id="ARBA00023211"/>
    </source>
</evidence>
<organism evidence="10 11">
    <name type="scientific">Xylocopilactobacillus apis</name>
    <dbReference type="NCBI Taxonomy" id="2932183"/>
    <lineage>
        <taxon>Bacteria</taxon>
        <taxon>Bacillati</taxon>
        <taxon>Bacillota</taxon>
        <taxon>Bacilli</taxon>
        <taxon>Lactobacillales</taxon>
        <taxon>Lactobacillaceae</taxon>
        <taxon>Xylocopilactobacillus</taxon>
    </lineage>
</organism>
<evidence type="ECO:0000259" key="9">
    <source>
        <dbReference type="PROSITE" id="PS50975"/>
    </source>
</evidence>
<dbReference type="GO" id="GO:0005524">
    <property type="term" value="F:ATP binding"/>
    <property type="evidence" value="ECO:0007669"/>
    <property type="project" value="UniProtKB-UniRule"/>
</dbReference>
<keyword evidence="5 8" id="KW-0067">ATP-binding</keyword>
<evidence type="ECO:0000256" key="5">
    <source>
        <dbReference type="ARBA" id="ARBA00022840"/>
    </source>
</evidence>
<proteinExistence type="predicted"/>
<accession>A0AAU9D2D6</accession>
<evidence type="ECO:0000256" key="7">
    <source>
        <dbReference type="ARBA" id="ARBA00025704"/>
    </source>
</evidence>
<dbReference type="Gene3D" id="3.30.1490.20">
    <property type="entry name" value="ATP-grasp fold, A domain"/>
    <property type="match status" value="1"/>
</dbReference>
<dbReference type="EMBL" id="AP026801">
    <property type="protein sequence ID" value="BDR56450.1"/>
    <property type="molecule type" value="Genomic_DNA"/>
</dbReference>
<sequence>MTNVFLPGAVVGILGGGSDAFRLVLQLKYMGYQVAVFSEVSNSPAILSADFHFVGKITDRNKLDSFAIVSDIIILENNYINPFSAQYLSEHYYLPQGSNLLALSQDHYLNSLFLNDLNLNTVPNATAVSFDDLVMQTESIGFPLILKPIQKVLRKQYFVLNNMDDLNQISDLVQKFSFFVEAKIDIEAEYGLTLFKSRSQNIEINVLPVIRNYYNEHFDLLISTSNQGKISDRDLIEMKRIATEIATKQAFIGAISIEFYKAKNGMLYVKNVTEGLQKFGNLYQTILGKSQEELYIRANLGLPIPEIKKNANGVNIYFKQSDLNDIYTQIQIKPNWDFYFYPNKWKNPIDTAGYVSVKGNNLENIYERLMDTDIWNLPQGLFE</sequence>
<dbReference type="Gene3D" id="3.30.470.20">
    <property type="entry name" value="ATP-grasp fold, B domain"/>
    <property type="match status" value="1"/>
</dbReference>
<dbReference type="SUPFAM" id="SSF52440">
    <property type="entry name" value="PreATP-grasp domain"/>
    <property type="match status" value="1"/>
</dbReference>
<dbReference type="InterPro" id="IPR011761">
    <property type="entry name" value="ATP-grasp"/>
</dbReference>
<dbReference type="InterPro" id="IPR054350">
    <property type="entry name" value="PurT/PurK_preATP-grasp"/>
</dbReference>
<comment type="pathway">
    <text evidence="7">Purine metabolism.</text>
</comment>
<evidence type="ECO:0000256" key="3">
    <source>
        <dbReference type="ARBA" id="ARBA00022741"/>
    </source>
</evidence>
<dbReference type="AlphaFoldDB" id="A0AAU9D2D6"/>
<dbReference type="Pfam" id="PF02222">
    <property type="entry name" value="ATP-grasp"/>
    <property type="match status" value="1"/>
</dbReference>
<dbReference type="InterPro" id="IPR003135">
    <property type="entry name" value="ATP-grasp_carboxylate-amine"/>
</dbReference>
<dbReference type="RefSeq" id="WP_317698393.1">
    <property type="nucleotide sequence ID" value="NZ_AP026801.1"/>
</dbReference>
<evidence type="ECO:0000256" key="8">
    <source>
        <dbReference type="PROSITE-ProRule" id="PRU00409"/>
    </source>
</evidence>
<dbReference type="SUPFAM" id="SSF56059">
    <property type="entry name" value="Glutathione synthetase ATP-binding domain-like"/>
    <property type="match status" value="1"/>
</dbReference>
<evidence type="ECO:0000313" key="10">
    <source>
        <dbReference type="EMBL" id="BDR56450.1"/>
    </source>
</evidence>
<reference evidence="10 11" key="1">
    <citation type="journal article" date="2023" name="Microbiol. Spectr.">
        <title>Symbiosis of Carpenter Bees with Uncharacterized Lactic Acid Bacteria Showing NAD Auxotrophy.</title>
        <authorList>
            <person name="Kawasaki S."/>
            <person name="Ozawa K."/>
            <person name="Mori T."/>
            <person name="Yamamoto A."/>
            <person name="Ito M."/>
            <person name="Ohkuma M."/>
            <person name="Sakamoto M."/>
            <person name="Matsutani M."/>
        </authorList>
    </citation>
    <scope>NUCLEOTIDE SEQUENCE [LARGE SCALE GENOMIC DNA]</scope>
    <source>
        <strain evidence="10 11">KimC2</strain>
    </source>
</reference>
<comment type="cofactor">
    <cofactor evidence="1">
        <name>Mn(2+)</name>
        <dbReference type="ChEBI" id="CHEBI:29035"/>
    </cofactor>
</comment>
<evidence type="ECO:0000256" key="4">
    <source>
        <dbReference type="ARBA" id="ARBA00022755"/>
    </source>
</evidence>
<dbReference type="GO" id="GO:0006164">
    <property type="term" value="P:purine nucleotide biosynthetic process"/>
    <property type="evidence" value="ECO:0007669"/>
    <property type="project" value="UniProtKB-KW"/>
</dbReference>
<evidence type="ECO:0000256" key="2">
    <source>
        <dbReference type="ARBA" id="ARBA00001946"/>
    </source>
</evidence>
<feature type="domain" description="ATP-grasp" evidence="9">
    <location>
        <begin position="111"/>
        <end position="300"/>
    </location>
</feature>
<dbReference type="KEGG" id="xak:KIMC2_10120"/>
<dbReference type="PROSITE" id="PS50975">
    <property type="entry name" value="ATP_GRASP"/>
    <property type="match status" value="1"/>
</dbReference>
<dbReference type="GO" id="GO:0046872">
    <property type="term" value="F:metal ion binding"/>
    <property type="evidence" value="ECO:0007669"/>
    <property type="project" value="InterPro"/>
</dbReference>
<keyword evidence="6" id="KW-0464">Manganese</keyword>
<protein>
    <submittedName>
        <fullName evidence="10">Phosphoribosylglycinamide formyltransferase 2</fullName>
    </submittedName>
</protein>
<dbReference type="InterPro" id="IPR013815">
    <property type="entry name" value="ATP_grasp_subdomain_1"/>
</dbReference>
<name>A0AAU9D2D6_9LACO</name>
<evidence type="ECO:0000256" key="1">
    <source>
        <dbReference type="ARBA" id="ARBA00001936"/>
    </source>
</evidence>
<dbReference type="InterPro" id="IPR016185">
    <property type="entry name" value="PreATP-grasp_dom_sf"/>
</dbReference>
<gene>
    <name evidence="10" type="ORF">KIMC2_10120</name>
</gene>
<dbReference type="Proteomes" id="UP001321804">
    <property type="component" value="Chromosome"/>
</dbReference>
<dbReference type="PANTHER" id="PTHR11609">
    <property type="entry name" value="PURINE BIOSYNTHESIS PROTEIN 6/7, PUR6/7"/>
    <property type="match status" value="1"/>
</dbReference>
<keyword evidence="4" id="KW-0658">Purine biosynthesis</keyword>
<keyword evidence="11" id="KW-1185">Reference proteome</keyword>